<feature type="region of interest" description="Disordered" evidence="1">
    <location>
        <begin position="224"/>
        <end position="260"/>
    </location>
</feature>
<evidence type="ECO:0000313" key="2">
    <source>
        <dbReference type="EMBL" id="KAK7720299.1"/>
    </source>
</evidence>
<dbReference type="EMBL" id="JAKNSF020000077">
    <property type="protein sequence ID" value="KAK7720299.1"/>
    <property type="molecule type" value="Genomic_DNA"/>
</dbReference>
<gene>
    <name evidence="2" type="ORF">SLS63_009971</name>
</gene>
<reference evidence="2 3" key="1">
    <citation type="submission" date="2024-02" db="EMBL/GenBank/DDBJ databases">
        <title>De novo assembly and annotation of 12 fungi associated with fruit tree decline syndrome in Ontario, Canada.</title>
        <authorList>
            <person name="Sulman M."/>
            <person name="Ellouze W."/>
            <person name="Ilyukhin E."/>
        </authorList>
    </citation>
    <scope>NUCLEOTIDE SEQUENCE [LARGE SCALE GENOMIC DNA]</scope>
    <source>
        <strain evidence="2 3">M169</strain>
    </source>
</reference>
<name>A0ABR1NYC8_DIAER</name>
<feature type="compositionally biased region" description="Basic and acidic residues" evidence="1">
    <location>
        <begin position="1"/>
        <end position="18"/>
    </location>
</feature>
<comment type="caution">
    <text evidence="2">The sequence shown here is derived from an EMBL/GenBank/DDBJ whole genome shotgun (WGS) entry which is preliminary data.</text>
</comment>
<keyword evidence="3" id="KW-1185">Reference proteome</keyword>
<evidence type="ECO:0000313" key="3">
    <source>
        <dbReference type="Proteomes" id="UP001430848"/>
    </source>
</evidence>
<organism evidence="2 3">
    <name type="scientific">Diaporthe eres</name>
    <name type="common">Phomopsis oblonga</name>
    <dbReference type="NCBI Taxonomy" id="83184"/>
    <lineage>
        <taxon>Eukaryota</taxon>
        <taxon>Fungi</taxon>
        <taxon>Dikarya</taxon>
        <taxon>Ascomycota</taxon>
        <taxon>Pezizomycotina</taxon>
        <taxon>Sordariomycetes</taxon>
        <taxon>Sordariomycetidae</taxon>
        <taxon>Diaporthales</taxon>
        <taxon>Diaporthaceae</taxon>
        <taxon>Diaporthe</taxon>
        <taxon>Diaporthe eres species complex</taxon>
    </lineage>
</organism>
<feature type="region of interest" description="Disordered" evidence="1">
    <location>
        <begin position="72"/>
        <end position="99"/>
    </location>
</feature>
<accession>A0ABR1NYC8</accession>
<dbReference type="Proteomes" id="UP001430848">
    <property type="component" value="Unassembled WGS sequence"/>
</dbReference>
<protein>
    <submittedName>
        <fullName evidence="2">Uncharacterized protein</fullName>
    </submittedName>
</protein>
<proteinExistence type="predicted"/>
<sequence>MADEASKRKRERERERRKSLAAKLPMEESEEHMAEIRRINNLTKDELRECRDGLQAQVLHVIFGAFGIPLPASPQDPDGLPLDKSRKPQRRPRGQEASLAKMTGWKGSAKTGMKDELCGAALHLTLFNQGVDVNHPQYKKLYDAGIIKDVYKHTSRKQDVSQGLIKAFEQSWLGRKQSLGSARDTYVEAGWLKGSELELDPISFKEVVTKYLIVGNTAGTLLPRKTAADGGTNESEPGRVGAQGLAEQATRVLPDSPASQ</sequence>
<feature type="region of interest" description="Disordered" evidence="1">
    <location>
        <begin position="1"/>
        <end position="30"/>
    </location>
</feature>
<evidence type="ECO:0000256" key="1">
    <source>
        <dbReference type="SAM" id="MobiDB-lite"/>
    </source>
</evidence>